<feature type="transmembrane region" description="Helical" evidence="7">
    <location>
        <begin position="82"/>
        <end position="104"/>
    </location>
</feature>
<dbReference type="EMBL" id="CP042906">
    <property type="protein sequence ID" value="QEX16592.1"/>
    <property type="molecule type" value="Genomic_DNA"/>
</dbReference>
<keyword evidence="10" id="KW-1185">Reference proteome</keyword>
<comment type="subcellular location">
    <subcellularLocation>
        <location evidence="1 7">Cell membrane</location>
        <topology evidence="1 7">Multi-pass membrane protein</topology>
    </subcellularLocation>
</comment>
<evidence type="ECO:0000256" key="6">
    <source>
        <dbReference type="ARBA" id="ARBA00023136"/>
    </source>
</evidence>
<feature type="transmembrane region" description="Helical" evidence="7">
    <location>
        <begin position="185"/>
        <end position="204"/>
    </location>
</feature>
<evidence type="ECO:0000256" key="4">
    <source>
        <dbReference type="ARBA" id="ARBA00022692"/>
    </source>
</evidence>
<feature type="transmembrane region" description="Helical" evidence="7">
    <location>
        <begin position="50"/>
        <end position="70"/>
    </location>
</feature>
<sequence>MNPSSRGRVAFAPQVVVATSLFVIAMMTPAIAQAATDAAADQPIISTRKIFMMLFLMLGPLKILVPFVNMTKGADAAFRRRLATRAILLSAAALVVAGSLGRSFIENFNISVPVLALTGGIILFLVALQTVLQQTSGAPRLPQGEPQQGLHLAFSPLAFPTIVTPYGIAAVIVFAALLQDYDAKLMLAGAVLLILVLDWLAMLFAETVLKWAGPALLLFAVVLGVTQIALGLQVIMHSLATIGVYVERVN</sequence>
<name>A0A5J6MGJ2_9PROT</name>
<evidence type="ECO:0000256" key="2">
    <source>
        <dbReference type="ARBA" id="ARBA00009784"/>
    </source>
</evidence>
<feature type="transmembrane region" description="Helical" evidence="7">
    <location>
        <begin position="216"/>
        <end position="246"/>
    </location>
</feature>
<feature type="signal peptide" evidence="8">
    <location>
        <begin position="1"/>
        <end position="34"/>
    </location>
</feature>
<keyword evidence="4 7" id="KW-0812">Transmembrane</keyword>
<dbReference type="GO" id="GO:0005886">
    <property type="term" value="C:plasma membrane"/>
    <property type="evidence" value="ECO:0007669"/>
    <property type="project" value="UniProtKB-SubCell"/>
</dbReference>
<feature type="transmembrane region" description="Helical" evidence="7">
    <location>
        <begin position="110"/>
        <end position="132"/>
    </location>
</feature>
<evidence type="ECO:0000256" key="8">
    <source>
        <dbReference type="SAM" id="SignalP"/>
    </source>
</evidence>
<proteinExistence type="inferred from homology"/>
<dbReference type="InterPro" id="IPR002771">
    <property type="entry name" value="Multi_antbiot-R_MarC"/>
</dbReference>
<evidence type="ECO:0000256" key="7">
    <source>
        <dbReference type="RuleBase" id="RU362048"/>
    </source>
</evidence>
<comment type="similarity">
    <text evidence="2 7">Belongs to the UPF0056 (MarC) family.</text>
</comment>
<organism evidence="9 10">
    <name type="scientific">Hypericibacter terrae</name>
    <dbReference type="NCBI Taxonomy" id="2602015"/>
    <lineage>
        <taxon>Bacteria</taxon>
        <taxon>Pseudomonadati</taxon>
        <taxon>Pseudomonadota</taxon>
        <taxon>Alphaproteobacteria</taxon>
        <taxon>Rhodospirillales</taxon>
        <taxon>Dongiaceae</taxon>
        <taxon>Hypericibacter</taxon>
    </lineage>
</organism>
<evidence type="ECO:0000256" key="1">
    <source>
        <dbReference type="ARBA" id="ARBA00004651"/>
    </source>
</evidence>
<keyword evidence="3" id="KW-1003">Cell membrane</keyword>
<evidence type="ECO:0000313" key="9">
    <source>
        <dbReference type="EMBL" id="QEX16592.1"/>
    </source>
</evidence>
<evidence type="ECO:0000313" key="10">
    <source>
        <dbReference type="Proteomes" id="UP000326202"/>
    </source>
</evidence>
<dbReference type="KEGG" id="htq:FRZ44_18870"/>
<dbReference type="Proteomes" id="UP000326202">
    <property type="component" value="Chromosome"/>
</dbReference>
<reference evidence="9 10" key="1">
    <citation type="submission" date="2019-08" db="EMBL/GenBank/DDBJ databases">
        <title>Hyperibacter terrae gen. nov., sp. nov. and Hyperibacter viscosus sp. nov., two new members in the family Rhodospirillaceae isolated from the rhizosphere of Hypericum perforatum.</title>
        <authorList>
            <person name="Noviana Z."/>
        </authorList>
    </citation>
    <scope>NUCLEOTIDE SEQUENCE [LARGE SCALE GENOMIC DNA]</scope>
    <source>
        <strain evidence="9 10">R5913</strain>
    </source>
</reference>
<dbReference type="PANTHER" id="PTHR33508:SF1">
    <property type="entry name" value="UPF0056 MEMBRANE PROTEIN YHCE"/>
    <property type="match status" value="1"/>
</dbReference>
<dbReference type="OrthoDB" id="21094at2"/>
<dbReference type="PANTHER" id="PTHR33508">
    <property type="entry name" value="UPF0056 MEMBRANE PROTEIN YHCE"/>
    <property type="match status" value="1"/>
</dbReference>
<feature type="chain" id="PRO_5023886703" description="UPF0056 membrane protein" evidence="8">
    <location>
        <begin position="35"/>
        <end position="250"/>
    </location>
</feature>
<feature type="transmembrane region" description="Helical" evidence="7">
    <location>
        <begin position="153"/>
        <end position="179"/>
    </location>
</feature>
<keyword evidence="6 7" id="KW-0472">Membrane</keyword>
<gene>
    <name evidence="9" type="ORF">FRZ44_18870</name>
</gene>
<accession>A0A5J6MGJ2</accession>
<dbReference type="RefSeq" id="WP_151176930.1">
    <property type="nucleotide sequence ID" value="NZ_CP042906.1"/>
</dbReference>
<dbReference type="AlphaFoldDB" id="A0A5J6MGJ2"/>
<keyword evidence="5 7" id="KW-1133">Transmembrane helix</keyword>
<protein>
    <recommendedName>
        <fullName evidence="7">UPF0056 membrane protein</fullName>
    </recommendedName>
</protein>
<dbReference type="Pfam" id="PF01914">
    <property type="entry name" value="MarC"/>
    <property type="match status" value="1"/>
</dbReference>
<keyword evidence="8" id="KW-0732">Signal</keyword>
<evidence type="ECO:0000256" key="3">
    <source>
        <dbReference type="ARBA" id="ARBA00022475"/>
    </source>
</evidence>
<evidence type="ECO:0000256" key="5">
    <source>
        <dbReference type="ARBA" id="ARBA00022989"/>
    </source>
</evidence>